<keyword evidence="6" id="KW-1185">Reference proteome</keyword>
<evidence type="ECO:0000313" key="6">
    <source>
        <dbReference type="Proteomes" id="UP000503640"/>
    </source>
</evidence>
<organism evidence="5 6">
    <name type="scientific">Anaeromyxobacter diazotrophicus</name>
    <dbReference type="NCBI Taxonomy" id="2590199"/>
    <lineage>
        <taxon>Bacteria</taxon>
        <taxon>Pseudomonadati</taxon>
        <taxon>Myxococcota</taxon>
        <taxon>Myxococcia</taxon>
        <taxon>Myxococcales</taxon>
        <taxon>Cystobacterineae</taxon>
        <taxon>Anaeromyxobacteraceae</taxon>
        <taxon>Anaeromyxobacter</taxon>
    </lineage>
</organism>
<evidence type="ECO:0000259" key="4">
    <source>
        <dbReference type="Pfam" id="PF00890"/>
    </source>
</evidence>
<dbReference type="EMBL" id="BJTG01000006">
    <property type="protein sequence ID" value="GEJ57943.1"/>
    <property type="molecule type" value="Genomic_DNA"/>
</dbReference>
<evidence type="ECO:0000313" key="5">
    <source>
        <dbReference type="EMBL" id="GEJ57943.1"/>
    </source>
</evidence>
<comment type="caution">
    <text evidence="5">The sequence shown here is derived from an EMBL/GenBank/DDBJ whole genome shotgun (WGS) entry which is preliminary data.</text>
</comment>
<dbReference type="Gene3D" id="3.50.50.60">
    <property type="entry name" value="FAD/NAD(P)-binding domain"/>
    <property type="match status" value="2"/>
</dbReference>
<dbReference type="Pfam" id="PF00890">
    <property type="entry name" value="FAD_binding_2"/>
    <property type="match status" value="1"/>
</dbReference>
<gene>
    <name evidence="5" type="ORF">AMYX_26840</name>
</gene>
<reference evidence="6" key="1">
    <citation type="journal article" date="2020" name="Appl. Environ. Microbiol.">
        <title>Diazotrophic Anaeromyxobacter Isolates from Soils.</title>
        <authorList>
            <person name="Masuda Y."/>
            <person name="Yamanaka H."/>
            <person name="Xu Z.X."/>
            <person name="Shiratori Y."/>
            <person name="Aono T."/>
            <person name="Amachi S."/>
            <person name="Senoo K."/>
            <person name="Itoh H."/>
        </authorList>
    </citation>
    <scope>NUCLEOTIDE SEQUENCE [LARGE SCALE GENOMIC DNA]</scope>
    <source>
        <strain evidence="6">R267</strain>
    </source>
</reference>
<dbReference type="InterPro" id="IPR003953">
    <property type="entry name" value="FAD-dep_OxRdtase_2_FAD-bd"/>
</dbReference>
<dbReference type="InterPro" id="IPR036188">
    <property type="entry name" value="FAD/NAD-bd_sf"/>
</dbReference>
<keyword evidence="1" id="KW-0285">Flavoprotein</keyword>
<dbReference type="AlphaFoldDB" id="A0A7I9VNG2"/>
<sequence>MTVRRPARQPLSTFPLSPRGEGRGEGAAPLVTDVLVVGGGLAGAMAALAARSRSARVVLARRAPGATALSSGAIGAAPDTWCAPAEPLASRLDTLTAARRLAASRPEHPYAALGPGLDALEEALAFAAAELADLLAPPSGRPLFLSTPYGAVVTAALAQRTMVAADLAAVRGTLAVVGFRGHLGFDARLVAGALAPWEARGGPRTTAVELDLFMRGDLALARPHELARALEAPGAAEEAGRLLGRALPAGAAAAVFPPVLGRAPAARVMERIAGAAGLPVAETLSDVPSVPGLRLQAALEARLLAAGVELVSGEVAVERGGRPGDEVRAGGREVRARSWVLASGRFVGGGIVRRGALVEPLLGLPVQATEAGAPDGELASRPAASLTVRARRAAQPLLAAGVRIDRQLRPLDASGAPLHPRLFAAGAVIGGHEVAADGTGLGVGVLTGYLAGSAAAGAPG</sequence>
<dbReference type="Proteomes" id="UP000503640">
    <property type="component" value="Unassembled WGS sequence"/>
</dbReference>
<name>A0A7I9VNG2_9BACT</name>
<evidence type="ECO:0000256" key="1">
    <source>
        <dbReference type="ARBA" id="ARBA00022630"/>
    </source>
</evidence>
<protein>
    <recommendedName>
        <fullName evidence="4">FAD-dependent oxidoreductase 2 FAD-binding domain-containing protein</fullName>
    </recommendedName>
</protein>
<evidence type="ECO:0000256" key="2">
    <source>
        <dbReference type="ARBA" id="ARBA00023002"/>
    </source>
</evidence>
<dbReference type="SUPFAM" id="SSF51905">
    <property type="entry name" value="FAD/NAD(P)-binding domain"/>
    <property type="match status" value="1"/>
</dbReference>
<evidence type="ECO:0000256" key="3">
    <source>
        <dbReference type="SAM" id="MobiDB-lite"/>
    </source>
</evidence>
<proteinExistence type="predicted"/>
<feature type="region of interest" description="Disordered" evidence="3">
    <location>
        <begin position="1"/>
        <end position="25"/>
    </location>
</feature>
<dbReference type="RefSeq" id="WP_255499666.1">
    <property type="nucleotide sequence ID" value="NZ_BJTG01000006.1"/>
</dbReference>
<feature type="domain" description="FAD-dependent oxidoreductase 2 FAD-binding" evidence="4">
    <location>
        <begin position="33"/>
        <end position="441"/>
    </location>
</feature>
<accession>A0A7I9VNG2</accession>
<keyword evidence="2" id="KW-0560">Oxidoreductase</keyword>
<dbReference type="GO" id="GO:0016491">
    <property type="term" value="F:oxidoreductase activity"/>
    <property type="evidence" value="ECO:0007669"/>
    <property type="project" value="UniProtKB-KW"/>
</dbReference>